<accession>A0A1M4ZT92</accession>
<dbReference type="AlphaFoldDB" id="A0A1M4ZT92"/>
<organism evidence="2 3">
    <name type="scientific">Alkalibacter saccharofermentans DSM 14828</name>
    <dbReference type="NCBI Taxonomy" id="1120975"/>
    <lineage>
        <taxon>Bacteria</taxon>
        <taxon>Bacillati</taxon>
        <taxon>Bacillota</taxon>
        <taxon>Clostridia</taxon>
        <taxon>Eubacteriales</taxon>
        <taxon>Eubacteriaceae</taxon>
        <taxon>Alkalibacter</taxon>
    </lineage>
</organism>
<evidence type="ECO:0000313" key="3">
    <source>
        <dbReference type="Proteomes" id="UP000184251"/>
    </source>
</evidence>
<feature type="transmembrane region" description="Helical" evidence="1">
    <location>
        <begin position="7"/>
        <end position="27"/>
    </location>
</feature>
<keyword evidence="1" id="KW-0812">Transmembrane</keyword>
<protein>
    <submittedName>
        <fullName evidence="2">Uncharacterized protein</fullName>
    </submittedName>
</protein>
<keyword evidence="3" id="KW-1185">Reference proteome</keyword>
<dbReference type="RefSeq" id="WP_073271954.1">
    <property type="nucleotide sequence ID" value="NZ_FQTU01000019.1"/>
</dbReference>
<gene>
    <name evidence="2" type="ORF">SAMN02746064_02138</name>
</gene>
<evidence type="ECO:0000313" key="2">
    <source>
        <dbReference type="EMBL" id="SHF21191.1"/>
    </source>
</evidence>
<sequence>MINFLSVFMICFIISAVLLFFLGGIILESIWGALMFFSFLMAIFISIFINQEERIEGLEKRLEKVEENQ</sequence>
<reference evidence="2 3" key="1">
    <citation type="submission" date="2016-11" db="EMBL/GenBank/DDBJ databases">
        <authorList>
            <person name="Jaros S."/>
            <person name="Januszkiewicz K."/>
            <person name="Wedrychowicz H."/>
        </authorList>
    </citation>
    <scope>NUCLEOTIDE SEQUENCE [LARGE SCALE GENOMIC DNA]</scope>
    <source>
        <strain evidence="2 3">DSM 14828</strain>
    </source>
</reference>
<dbReference type="EMBL" id="FQTU01000019">
    <property type="protein sequence ID" value="SHF21191.1"/>
    <property type="molecule type" value="Genomic_DNA"/>
</dbReference>
<feature type="transmembrane region" description="Helical" evidence="1">
    <location>
        <begin position="33"/>
        <end position="51"/>
    </location>
</feature>
<dbReference type="OrthoDB" id="2942144at2"/>
<keyword evidence="1" id="KW-1133">Transmembrane helix</keyword>
<name>A0A1M4ZT92_9FIRM</name>
<evidence type="ECO:0000256" key="1">
    <source>
        <dbReference type="SAM" id="Phobius"/>
    </source>
</evidence>
<keyword evidence="1" id="KW-0472">Membrane</keyword>
<proteinExistence type="predicted"/>
<dbReference type="Proteomes" id="UP000184251">
    <property type="component" value="Unassembled WGS sequence"/>
</dbReference>